<dbReference type="GO" id="GO:0016788">
    <property type="term" value="F:hydrolase activity, acting on ester bonds"/>
    <property type="evidence" value="ECO:0007669"/>
    <property type="project" value="InterPro"/>
</dbReference>
<evidence type="ECO:0000313" key="9">
    <source>
        <dbReference type="EMBL" id="CAF3975488.1"/>
    </source>
</evidence>
<protein>
    <recommendedName>
        <fullName evidence="11">Aspergillus nuclease S(1)</fullName>
    </recommendedName>
</protein>
<dbReference type="Gene3D" id="1.10.575.10">
    <property type="entry name" value="P1 Nuclease"/>
    <property type="match status" value="1"/>
</dbReference>
<dbReference type="GO" id="GO:0046872">
    <property type="term" value="F:metal ion binding"/>
    <property type="evidence" value="ECO:0007669"/>
    <property type="project" value="UniProtKB-KW"/>
</dbReference>
<keyword evidence="8" id="KW-0732">Signal</keyword>
<evidence type="ECO:0000313" key="10">
    <source>
        <dbReference type="Proteomes" id="UP000663836"/>
    </source>
</evidence>
<dbReference type="GO" id="GO:0003676">
    <property type="term" value="F:nucleic acid binding"/>
    <property type="evidence" value="ECO:0007669"/>
    <property type="project" value="InterPro"/>
</dbReference>
<accession>A0A819M861</accession>
<evidence type="ECO:0000256" key="6">
    <source>
        <dbReference type="ARBA" id="ARBA00023157"/>
    </source>
</evidence>
<keyword evidence="6" id="KW-1015">Disulfide bond</keyword>
<dbReference type="Pfam" id="PF02265">
    <property type="entry name" value="S1-P1_nuclease"/>
    <property type="match status" value="1"/>
</dbReference>
<comment type="caution">
    <text evidence="9">The sequence shown here is derived from an EMBL/GenBank/DDBJ whole genome shotgun (WGS) entry which is preliminary data.</text>
</comment>
<evidence type="ECO:0000256" key="3">
    <source>
        <dbReference type="ARBA" id="ARBA00022723"/>
    </source>
</evidence>
<sequence length="403" mass="46106">MSSLLLFLILYAVTSYVQGWGNIGHSLVAHLAQSQLNERTLQWMRTHLASDMSEIAFWADTIHNSNTNILGSRRWQWSRPLHYINTPSWNCNYVHERDCIDDRCTHGALKNYSTRLMTYENNVRHQQDFFFLVHFVGDVHQPLHVAFDDDAGGNSVDVRFMNTSTNLHSLWDTGILTFRLRNTFQSNINSYYDYLYLKMLNQTSEINDDSFLQWITESLDIKQELCTGNFDIHSESDNGGEFCSKKAGPCRVYGIALNGWPMSASGTVQTNWTGTWYGATEAYPKGTLGNGWNVTFEIGPYPMVDNNCTMWRSIFKENGTIKLTKDNRFCREHGPDDLYIYDGSGGVKVAVQWIHNMLVSSFKYNGVFAVATMRMRGDILEEEILITGDNPAIKDVMVSVRTH</sequence>
<dbReference type="CDD" id="cd11010">
    <property type="entry name" value="S1-P1_nuclease"/>
    <property type="match status" value="1"/>
</dbReference>
<organism evidence="9 10">
    <name type="scientific">Rotaria sordida</name>
    <dbReference type="NCBI Taxonomy" id="392033"/>
    <lineage>
        <taxon>Eukaryota</taxon>
        <taxon>Metazoa</taxon>
        <taxon>Spiralia</taxon>
        <taxon>Gnathifera</taxon>
        <taxon>Rotifera</taxon>
        <taxon>Eurotatoria</taxon>
        <taxon>Bdelloidea</taxon>
        <taxon>Philodinida</taxon>
        <taxon>Philodinidae</taxon>
        <taxon>Rotaria</taxon>
    </lineage>
</organism>
<keyword evidence="5" id="KW-0378">Hydrolase</keyword>
<dbReference type="InterPro" id="IPR003154">
    <property type="entry name" value="S1/P1nuclease"/>
</dbReference>
<dbReference type="PANTHER" id="PTHR33146:SF26">
    <property type="entry name" value="ENDONUCLEASE 4"/>
    <property type="match status" value="1"/>
</dbReference>
<proteinExistence type="inferred from homology"/>
<evidence type="ECO:0000256" key="4">
    <source>
        <dbReference type="ARBA" id="ARBA00022759"/>
    </source>
</evidence>
<evidence type="ECO:0000256" key="1">
    <source>
        <dbReference type="ARBA" id="ARBA00009547"/>
    </source>
</evidence>
<dbReference type="GO" id="GO:0004519">
    <property type="term" value="F:endonuclease activity"/>
    <property type="evidence" value="ECO:0007669"/>
    <property type="project" value="UniProtKB-KW"/>
</dbReference>
<dbReference type="InterPro" id="IPR008947">
    <property type="entry name" value="PLipase_C/P1_nuclease_dom_sf"/>
</dbReference>
<dbReference type="EMBL" id="CAJOBD010003987">
    <property type="protein sequence ID" value="CAF3975488.1"/>
    <property type="molecule type" value="Genomic_DNA"/>
</dbReference>
<evidence type="ECO:0008006" key="11">
    <source>
        <dbReference type="Google" id="ProtNLM"/>
    </source>
</evidence>
<evidence type="ECO:0000256" key="7">
    <source>
        <dbReference type="ARBA" id="ARBA00023180"/>
    </source>
</evidence>
<reference evidence="9" key="1">
    <citation type="submission" date="2021-02" db="EMBL/GenBank/DDBJ databases">
        <authorList>
            <person name="Nowell W R."/>
        </authorList>
    </citation>
    <scope>NUCLEOTIDE SEQUENCE</scope>
</reference>
<evidence type="ECO:0000256" key="5">
    <source>
        <dbReference type="ARBA" id="ARBA00022801"/>
    </source>
</evidence>
<evidence type="ECO:0000256" key="2">
    <source>
        <dbReference type="ARBA" id="ARBA00022722"/>
    </source>
</evidence>
<dbReference type="Proteomes" id="UP000663836">
    <property type="component" value="Unassembled WGS sequence"/>
</dbReference>
<dbReference type="GO" id="GO:0006308">
    <property type="term" value="P:DNA catabolic process"/>
    <property type="evidence" value="ECO:0007669"/>
    <property type="project" value="InterPro"/>
</dbReference>
<feature type="chain" id="PRO_5032782946" description="Aspergillus nuclease S(1)" evidence="8">
    <location>
        <begin position="20"/>
        <end position="403"/>
    </location>
</feature>
<evidence type="ECO:0000256" key="8">
    <source>
        <dbReference type="SAM" id="SignalP"/>
    </source>
</evidence>
<comment type="similarity">
    <text evidence="1">Belongs to the nuclease type I family.</text>
</comment>
<name>A0A819M861_9BILA</name>
<dbReference type="PANTHER" id="PTHR33146">
    <property type="entry name" value="ENDONUCLEASE 4"/>
    <property type="match status" value="1"/>
</dbReference>
<dbReference type="AlphaFoldDB" id="A0A819M861"/>
<keyword evidence="3" id="KW-0479">Metal-binding</keyword>
<keyword evidence="7" id="KW-0325">Glycoprotein</keyword>
<keyword evidence="2" id="KW-0540">Nuclease</keyword>
<keyword evidence="4" id="KW-0255">Endonuclease</keyword>
<feature type="non-terminal residue" evidence="9">
    <location>
        <position position="1"/>
    </location>
</feature>
<feature type="signal peptide" evidence="8">
    <location>
        <begin position="1"/>
        <end position="19"/>
    </location>
</feature>
<gene>
    <name evidence="9" type="ORF">JBS370_LOCUS24877</name>
</gene>
<dbReference type="SUPFAM" id="SSF48537">
    <property type="entry name" value="Phospholipase C/P1 nuclease"/>
    <property type="match status" value="1"/>
</dbReference>